<gene>
    <name evidence="5" type="ORF">Arub01_58920</name>
</gene>
<dbReference type="Gene3D" id="4.10.320.10">
    <property type="entry name" value="E3-binding domain"/>
    <property type="match status" value="1"/>
</dbReference>
<evidence type="ECO:0000313" key="5">
    <source>
        <dbReference type="EMBL" id="GLW67649.1"/>
    </source>
</evidence>
<keyword evidence="1" id="KW-0238">DNA-binding</keyword>
<dbReference type="EMBL" id="BSRZ01000030">
    <property type="protein sequence ID" value="GLW67649.1"/>
    <property type="molecule type" value="Genomic_DNA"/>
</dbReference>
<protein>
    <recommendedName>
        <fullName evidence="7">Lsr2 family protein</fullName>
    </recommendedName>
</protein>
<feature type="domain" description="Lsr2 DNA-binding" evidence="4">
    <location>
        <begin position="80"/>
        <end position="113"/>
    </location>
</feature>
<comment type="caution">
    <text evidence="5">The sequence shown here is derived from an EMBL/GenBank/DDBJ whole genome shotgun (WGS) entry which is preliminary data.</text>
</comment>
<reference evidence="5" key="1">
    <citation type="submission" date="2023-02" db="EMBL/GenBank/DDBJ databases">
        <title>Actinomadura rubrobrunea NBRC 14622.</title>
        <authorList>
            <person name="Ichikawa N."/>
            <person name="Sato H."/>
            <person name="Tonouchi N."/>
        </authorList>
    </citation>
    <scope>NUCLEOTIDE SEQUENCE</scope>
    <source>
        <strain evidence="5">NBRC 14622</strain>
    </source>
</reference>
<sequence>MATKVVMVDDIDGYDGEDVAKRDFEVAGAKFTIDLGDANYKRLQEALDMLAPFLEKATVVKAAGRSRKSAADTSPKLRGYTNTDVREWAKENGIEVSVRGKISDEVYEQFIAAHPDARPDDGKAADGASGDAKADGQADEAKTDAEQVAQPVG</sequence>
<evidence type="ECO:0008006" key="7">
    <source>
        <dbReference type="Google" id="ProtNLM"/>
    </source>
</evidence>
<organism evidence="5 6">
    <name type="scientific">Actinomadura rubrobrunea</name>
    <dbReference type="NCBI Taxonomy" id="115335"/>
    <lineage>
        <taxon>Bacteria</taxon>
        <taxon>Bacillati</taxon>
        <taxon>Actinomycetota</taxon>
        <taxon>Actinomycetes</taxon>
        <taxon>Streptosporangiales</taxon>
        <taxon>Thermomonosporaceae</taxon>
        <taxon>Actinomadura</taxon>
    </lineage>
</organism>
<dbReference type="InterPro" id="IPR042261">
    <property type="entry name" value="Lsr2-like_dimerization"/>
</dbReference>
<dbReference type="Pfam" id="PF23359">
    <property type="entry name" value="Lsr2_DNA-bd"/>
    <property type="match status" value="1"/>
</dbReference>
<feature type="domain" description="Lsr2 dimerization" evidence="3">
    <location>
        <begin position="1"/>
        <end position="59"/>
    </location>
</feature>
<name>A0A9W6Q0C8_9ACTN</name>
<evidence type="ECO:0000259" key="3">
    <source>
        <dbReference type="Pfam" id="PF11774"/>
    </source>
</evidence>
<evidence type="ECO:0000256" key="1">
    <source>
        <dbReference type="ARBA" id="ARBA00023125"/>
    </source>
</evidence>
<feature type="compositionally biased region" description="Basic and acidic residues" evidence="2">
    <location>
        <begin position="132"/>
        <end position="145"/>
    </location>
</feature>
<dbReference type="Gene3D" id="3.30.60.230">
    <property type="entry name" value="Lsr2, dimerization domain"/>
    <property type="match status" value="1"/>
</dbReference>
<feature type="compositionally biased region" description="Basic and acidic residues" evidence="2">
    <location>
        <begin position="115"/>
        <end position="124"/>
    </location>
</feature>
<dbReference type="InterPro" id="IPR036625">
    <property type="entry name" value="E3-bd_dom_sf"/>
</dbReference>
<dbReference type="Pfam" id="PF11774">
    <property type="entry name" value="Lsr2"/>
    <property type="match status" value="1"/>
</dbReference>
<dbReference type="GO" id="GO:0016746">
    <property type="term" value="F:acyltransferase activity"/>
    <property type="evidence" value="ECO:0007669"/>
    <property type="project" value="InterPro"/>
</dbReference>
<keyword evidence="6" id="KW-1185">Reference proteome</keyword>
<dbReference type="InterPro" id="IPR055370">
    <property type="entry name" value="Lsr2_DNA-bd"/>
</dbReference>
<feature type="region of interest" description="Disordered" evidence="2">
    <location>
        <begin position="112"/>
        <end position="153"/>
    </location>
</feature>
<evidence type="ECO:0000256" key="2">
    <source>
        <dbReference type="SAM" id="MobiDB-lite"/>
    </source>
</evidence>
<dbReference type="GO" id="GO:0003677">
    <property type="term" value="F:DNA binding"/>
    <property type="evidence" value="ECO:0007669"/>
    <property type="project" value="UniProtKB-KW"/>
</dbReference>
<evidence type="ECO:0000313" key="6">
    <source>
        <dbReference type="Proteomes" id="UP001165124"/>
    </source>
</evidence>
<dbReference type="InterPro" id="IPR024412">
    <property type="entry name" value="Lsr2_dim_dom"/>
</dbReference>
<evidence type="ECO:0000259" key="4">
    <source>
        <dbReference type="Pfam" id="PF23359"/>
    </source>
</evidence>
<dbReference type="Proteomes" id="UP001165124">
    <property type="component" value="Unassembled WGS sequence"/>
</dbReference>
<accession>A0A9W6Q0C8</accession>
<dbReference type="AlphaFoldDB" id="A0A9W6Q0C8"/>
<dbReference type="RefSeq" id="WP_083951979.1">
    <property type="nucleotide sequence ID" value="NZ_BSRZ01000030.1"/>
</dbReference>
<proteinExistence type="predicted"/>